<evidence type="ECO:0000313" key="3">
    <source>
        <dbReference type="Proteomes" id="UP000032336"/>
    </source>
</evidence>
<dbReference type="AlphaFoldDB" id="A0A0D8FQU1"/>
<feature type="transmembrane region" description="Helical" evidence="1">
    <location>
        <begin position="6"/>
        <end position="30"/>
    </location>
</feature>
<reference evidence="2 3" key="1">
    <citation type="submission" date="2015-01" db="EMBL/GenBank/DDBJ databases">
        <title>Draft genome of the acidophilic iron oxidizer Ferrimicrobium acidiphilum strain T23.</title>
        <authorList>
            <person name="Poehlein A."/>
            <person name="Eisen S."/>
            <person name="Schloemann M."/>
            <person name="Johnson B.D."/>
            <person name="Daniel R."/>
            <person name="Muehling M."/>
        </authorList>
    </citation>
    <scope>NUCLEOTIDE SEQUENCE [LARGE SCALE GENOMIC DNA]</scope>
    <source>
        <strain evidence="2 3">T23</strain>
    </source>
</reference>
<proteinExistence type="predicted"/>
<keyword evidence="1" id="KW-1133">Transmembrane helix</keyword>
<organism evidence="2 3">
    <name type="scientific">Ferrimicrobium acidiphilum DSM 19497</name>
    <dbReference type="NCBI Taxonomy" id="1121877"/>
    <lineage>
        <taxon>Bacteria</taxon>
        <taxon>Bacillati</taxon>
        <taxon>Actinomycetota</taxon>
        <taxon>Acidimicrobiia</taxon>
        <taxon>Acidimicrobiales</taxon>
        <taxon>Acidimicrobiaceae</taxon>
        <taxon>Ferrimicrobium</taxon>
    </lineage>
</organism>
<comment type="caution">
    <text evidence="2">The sequence shown here is derived from an EMBL/GenBank/DDBJ whole genome shotgun (WGS) entry which is preliminary data.</text>
</comment>
<sequence>MSILSVLYFGQGVLGLLACWGFLISANSVVRKHSPQVVRILLVRGRRDSDMAATTTKTRGVSLYVYSILFGLLGLSGFTNLVLYVLHAN</sequence>
<protein>
    <submittedName>
        <fullName evidence="2">Uncharacterized protein</fullName>
    </submittedName>
</protein>
<keyword evidence="1" id="KW-0812">Transmembrane</keyword>
<dbReference type="Proteomes" id="UP000032336">
    <property type="component" value="Unassembled WGS sequence"/>
</dbReference>
<evidence type="ECO:0000256" key="1">
    <source>
        <dbReference type="SAM" id="Phobius"/>
    </source>
</evidence>
<evidence type="ECO:0000313" key="2">
    <source>
        <dbReference type="EMBL" id="KJE75650.1"/>
    </source>
</evidence>
<gene>
    <name evidence="2" type="ORF">FEAC_26100</name>
</gene>
<keyword evidence="3" id="KW-1185">Reference proteome</keyword>
<name>A0A0D8FQU1_9ACTN</name>
<dbReference type="EMBL" id="JXUW01000033">
    <property type="protein sequence ID" value="KJE75650.1"/>
    <property type="molecule type" value="Genomic_DNA"/>
</dbReference>
<keyword evidence="1" id="KW-0472">Membrane</keyword>
<feature type="transmembrane region" description="Helical" evidence="1">
    <location>
        <begin position="63"/>
        <end position="86"/>
    </location>
</feature>
<accession>A0A0D8FQU1</accession>